<protein>
    <recommendedName>
        <fullName evidence="3">Cyclin N-terminal domain-containing protein</fullName>
    </recommendedName>
</protein>
<dbReference type="OrthoDB" id="3877279at2759"/>
<dbReference type="AlphaFoldDB" id="A0A9W9C0E8"/>
<name>A0A9W9C0E8_9PLEO</name>
<evidence type="ECO:0000313" key="1">
    <source>
        <dbReference type="EMBL" id="KAJ4335693.1"/>
    </source>
</evidence>
<dbReference type="EMBL" id="JAPEUV010000058">
    <property type="protein sequence ID" value="KAJ4335693.1"/>
    <property type="molecule type" value="Genomic_DNA"/>
</dbReference>
<reference evidence="1" key="1">
    <citation type="submission" date="2022-10" db="EMBL/GenBank/DDBJ databases">
        <title>Tapping the CABI collections for fungal endophytes: first genome assemblies for Collariella, Neodidymelliopsis, Ascochyta clinopodiicola, Didymella pomorum, Didymosphaeria variabile, Neocosmospora piperis and Neocucurbitaria cava.</title>
        <authorList>
            <person name="Hill R."/>
        </authorList>
    </citation>
    <scope>NUCLEOTIDE SEQUENCE</scope>
    <source>
        <strain evidence="1">IMI 360193</strain>
    </source>
</reference>
<gene>
    <name evidence="1" type="ORF">N0V87_005951</name>
</gene>
<evidence type="ECO:0000313" key="2">
    <source>
        <dbReference type="Proteomes" id="UP001140562"/>
    </source>
</evidence>
<keyword evidence="2" id="KW-1185">Reference proteome</keyword>
<evidence type="ECO:0008006" key="3">
    <source>
        <dbReference type="Google" id="ProtNLM"/>
    </source>
</evidence>
<accession>A0A9W9C0E8</accession>
<dbReference type="Proteomes" id="UP001140562">
    <property type="component" value="Unassembled WGS sequence"/>
</dbReference>
<sequence length="259" mass="28661">MELSPAFSITSDMTDEELDLYFASCGSLSNLPTPPPAKEHTTIEKPALATSDLHDFAPELQAQATHLANLIPLTASTIRPSVPGIRGFLERSCLPDEVIAFAACILDGLSCRFVATWRETLLPSNYARDLQYFMEIDTCHRVFVSPDVVVLAALSLAHGFFSDTRRSAHYWAVGMSRNQFTVQELEATKRSILHDMDYGLCRITEGMMESMLRDMQQTKPASLASECGTIRAGRRRNFSIDLSGTAIWKNGVQTPEPSP</sequence>
<organism evidence="1 2">
    <name type="scientific">Didymella glomerata</name>
    <dbReference type="NCBI Taxonomy" id="749621"/>
    <lineage>
        <taxon>Eukaryota</taxon>
        <taxon>Fungi</taxon>
        <taxon>Dikarya</taxon>
        <taxon>Ascomycota</taxon>
        <taxon>Pezizomycotina</taxon>
        <taxon>Dothideomycetes</taxon>
        <taxon>Pleosporomycetidae</taxon>
        <taxon>Pleosporales</taxon>
        <taxon>Pleosporineae</taxon>
        <taxon>Didymellaceae</taxon>
        <taxon>Didymella</taxon>
    </lineage>
</organism>
<comment type="caution">
    <text evidence="1">The sequence shown here is derived from an EMBL/GenBank/DDBJ whole genome shotgun (WGS) entry which is preliminary data.</text>
</comment>
<proteinExistence type="predicted"/>